<feature type="domain" description="E3 ubiquitin-protein ligase APD1-4 N-terminal" evidence="3">
    <location>
        <begin position="90"/>
        <end position="159"/>
    </location>
</feature>
<dbReference type="PANTHER" id="PTHR39077">
    <property type="entry name" value="DUF4793 DOMAIN-CONTAINING PROTEIN"/>
    <property type="match status" value="1"/>
</dbReference>
<keyword evidence="2" id="KW-0472">Membrane</keyword>
<dbReference type="Pfam" id="PF16041">
    <property type="entry name" value="APD1-4_M"/>
    <property type="match status" value="1"/>
</dbReference>
<protein>
    <recommendedName>
        <fullName evidence="6">E3 ubiquitin-protein ligase APD1-4 middle domain-containing protein</fullName>
    </recommendedName>
</protein>
<name>A0A8D8RLS1_9HEMI</name>
<keyword evidence="2" id="KW-0812">Transmembrane</keyword>
<evidence type="ECO:0000313" key="5">
    <source>
        <dbReference type="EMBL" id="CAG6650847.1"/>
    </source>
</evidence>
<evidence type="ECO:0000256" key="2">
    <source>
        <dbReference type="SAM" id="Phobius"/>
    </source>
</evidence>
<dbReference type="EMBL" id="HBUF01179036">
    <property type="protein sequence ID" value="CAG6654774.1"/>
    <property type="molecule type" value="Transcribed_RNA"/>
</dbReference>
<dbReference type="EMBL" id="HBUF01164195">
    <property type="protein sequence ID" value="CAG6650847.1"/>
    <property type="molecule type" value="Transcribed_RNA"/>
</dbReference>
<dbReference type="EMBL" id="HBUF01164197">
    <property type="protein sequence ID" value="CAG6650849.1"/>
    <property type="molecule type" value="Transcribed_RNA"/>
</dbReference>
<feature type="domain" description="E3 ubiquitin-protein ligase APD1-4 middle" evidence="4">
    <location>
        <begin position="300"/>
        <end position="415"/>
    </location>
</feature>
<dbReference type="AlphaFoldDB" id="A0A8D8RLS1"/>
<evidence type="ECO:0000259" key="3">
    <source>
        <dbReference type="Pfam" id="PF16040"/>
    </source>
</evidence>
<proteinExistence type="predicted"/>
<evidence type="ECO:0000256" key="1">
    <source>
        <dbReference type="SAM" id="Coils"/>
    </source>
</evidence>
<keyword evidence="1" id="KW-0175">Coiled coil</keyword>
<dbReference type="EMBL" id="HBUF01164194">
    <property type="protein sequence ID" value="CAG6650846.1"/>
    <property type="molecule type" value="Transcribed_RNA"/>
</dbReference>
<accession>A0A8D8RLS1</accession>
<feature type="transmembrane region" description="Helical" evidence="2">
    <location>
        <begin position="32"/>
        <end position="53"/>
    </location>
</feature>
<feature type="coiled-coil region" evidence="1">
    <location>
        <begin position="203"/>
        <end position="230"/>
    </location>
</feature>
<reference evidence="5" key="1">
    <citation type="submission" date="2021-05" db="EMBL/GenBank/DDBJ databases">
        <authorList>
            <person name="Alioto T."/>
            <person name="Alioto T."/>
            <person name="Gomez Garrido J."/>
        </authorList>
    </citation>
    <scope>NUCLEOTIDE SEQUENCE</scope>
</reference>
<dbReference type="InterPro" id="IPR032010">
    <property type="entry name" value="APD1-4_M"/>
</dbReference>
<feature type="transmembrane region" description="Helical" evidence="2">
    <location>
        <begin position="398"/>
        <end position="417"/>
    </location>
</feature>
<dbReference type="Pfam" id="PF16040">
    <property type="entry name" value="APD1-4_N"/>
    <property type="match status" value="1"/>
</dbReference>
<organism evidence="5">
    <name type="scientific">Cacopsylla melanoneura</name>
    <dbReference type="NCBI Taxonomy" id="428564"/>
    <lineage>
        <taxon>Eukaryota</taxon>
        <taxon>Metazoa</taxon>
        <taxon>Ecdysozoa</taxon>
        <taxon>Arthropoda</taxon>
        <taxon>Hexapoda</taxon>
        <taxon>Insecta</taxon>
        <taxon>Pterygota</taxon>
        <taxon>Neoptera</taxon>
        <taxon>Paraneoptera</taxon>
        <taxon>Hemiptera</taxon>
        <taxon>Sternorrhyncha</taxon>
        <taxon>Psylloidea</taxon>
        <taxon>Psyllidae</taxon>
        <taxon>Psyllinae</taxon>
        <taxon>Cacopsylla</taxon>
    </lineage>
</organism>
<evidence type="ECO:0008006" key="6">
    <source>
        <dbReference type="Google" id="ProtNLM"/>
    </source>
</evidence>
<dbReference type="EMBL" id="HBUF01164196">
    <property type="protein sequence ID" value="CAG6650848.1"/>
    <property type="molecule type" value="Transcribed_RNA"/>
</dbReference>
<dbReference type="InterPro" id="IPR032008">
    <property type="entry name" value="APD1-4_N"/>
</dbReference>
<dbReference type="PANTHER" id="PTHR39077:SF2">
    <property type="entry name" value="E3 UBIQUITIN-PROTEIN LIGASE APD1-4 MIDDLE DOMAIN-CONTAINING PROTEIN"/>
    <property type="match status" value="1"/>
</dbReference>
<dbReference type="EMBL" id="HBUF01179035">
    <property type="protein sequence ID" value="CAG6654773.1"/>
    <property type="molecule type" value="Transcribed_RNA"/>
</dbReference>
<evidence type="ECO:0000259" key="4">
    <source>
        <dbReference type="Pfam" id="PF16041"/>
    </source>
</evidence>
<dbReference type="EMBL" id="HBUF01179037">
    <property type="protein sequence ID" value="CAG6654775.1"/>
    <property type="molecule type" value="Transcribed_RNA"/>
</dbReference>
<keyword evidence="2" id="KW-1133">Transmembrane helix</keyword>
<sequence length="418" mass="47580">MAEQPVAYYHGCNYNSLTQLQRSDKMHGARRVIVFCCLTAILPTVILIIPLYLRHKVYMDIRVPVAESDILEVKEGVSSIFCEAHTLSMNSTFSAFQVQGTPKYSQKRKHVRLMKSMTLPDDTLEYWGFYLPQGSTVNLSVCSRYFGASILVVKGEKQLRSCGLLDHHKKQSQNENPHNEVKVTFETEAEVINHNNPLEEEEKDNHGGEVNEIENEVEMLKKSASKIIDQKANRKTRRDVIQDRIDMIHGNVQEQDSDTSSFEAALKLCYKGDILLSNQFNESEHCTDVHFLAKVSHMSVEHEVLKDGYYYYIFYSDNDLVSNDLHAVFNIYKPTLLHSNISGSGPNKACINQTQCGFTLDFFNSDSKKVIVEVPTRDGIEHEPDDVTILLSSCKPRISVYLIFPFLVLVCIMCCAFI</sequence>